<accession>A0A179BNY3</accession>
<name>A0A179BNY3_ACIFR</name>
<evidence type="ECO:0008006" key="3">
    <source>
        <dbReference type="Google" id="ProtNLM"/>
    </source>
</evidence>
<proteinExistence type="predicted"/>
<keyword evidence="2" id="KW-1185">Reference proteome</keyword>
<reference evidence="1 2" key="1">
    <citation type="submission" date="2016-04" db="EMBL/GenBank/DDBJ databases">
        <title>Acidithiobacillus ferrooxidans genome sequencing and assembly.</title>
        <authorList>
            <person name="Zhou Z."/>
        </authorList>
    </citation>
    <scope>NUCLEOTIDE SEQUENCE [LARGE SCALE GENOMIC DNA]</scope>
    <source>
        <strain evidence="1 2">BY0502</strain>
    </source>
</reference>
<dbReference type="EMBL" id="LVXZ01000012">
    <property type="protein sequence ID" value="OAP93352.1"/>
    <property type="molecule type" value="Genomic_DNA"/>
</dbReference>
<dbReference type="RefSeq" id="WP_064217852.1">
    <property type="nucleotide sequence ID" value="NZ_LVXZ01000012.1"/>
</dbReference>
<evidence type="ECO:0000313" key="1">
    <source>
        <dbReference type="EMBL" id="OAP93352.1"/>
    </source>
</evidence>
<organism evidence="1 2">
    <name type="scientific">Acidithiobacillus ferrooxidans</name>
    <name type="common">Thiobacillus ferrooxidans</name>
    <dbReference type="NCBI Taxonomy" id="920"/>
    <lineage>
        <taxon>Bacteria</taxon>
        <taxon>Pseudomonadati</taxon>
        <taxon>Pseudomonadota</taxon>
        <taxon>Acidithiobacillia</taxon>
        <taxon>Acidithiobacillales</taxon>
        <taxon>Acidithiobacillaceae</taxon>
        <taxon>Acidithiobacillus</taxon>
    </lineage>
</organism>
<comment type="caution">
    <text evidence="1">The sequence shown here is derived from an EMBL/GenBank/DDBJ whole genome shotgun (WGS) entry which is preliminary data.</text>
</comment>
<dbReference type="AlphaFoldDB" id="A0A179BNY3"/>
<dbReference type="OrthoDB" id="8773450at2"/>
<sequence length="144" mass="16632">MLTIFLDFDGVLHRESDFWHEFCRLPALEQTLERAGLDQLEIILSTTWRHRLPLAELLEPFSKKLKMRVEGVTPATPANTEYQRWEECHKWLNDNRRSGPWLAIDDTALEFPAGCANLFHVTGDNGISDGELVRLEETIARLTK</sequence>
<dbReference type="Pfam" id="PF18143">
    <property type="entry name" value="HAD_SAK_2"/>
    <property type="match status" value="1"/>
</dbReference>
<protein>
    <recommendedName>
        <fullName evidence="3">HAD family hydrolase</fullName>
    </recommendedName>
</protein>
<gene>
    <name evidence="1" type="ORF">A4H96_01000</name>
</gene>
<dbReference type="Proteomes" id="UP000078302">
    <property type="component" value="Unassembled WGS sequence"/>
</dbReference>
<evidence type="ECO:0000313" key="2">
    <source>
        <dbReference type="Proteomes" id="UP000078302"/>
    </source>
</evidence>